<evidence type="ECO:0000313" key="1">
    <source>
        <dbReference type="EMBL" id="JAH69841.1"/>
    </source>
</evidence>
<sequence length="38" mass="3974">MFICFVVCGFAQVAGGVGLIFQKIQSSSGRLHSGVLLC</sequence>
<organism evidence="1">
    <name type="scientific">Anguilla anguilla</name>
    <name type="common">European freshwater eel</name>
    <name type="synonym">Muraena anguilla</name>
    <dbReference type="NCBI Taxonomy" id="7936"/>
    <lineage>
        <taxon>Eukaryota</taxon>
        <taxon>Metazoa</taxon>
        <taxon>Chordata</taxon>
        <taxon>Craniata</taxon>
        <taxon>Vertebrata</taxon>
        <taxon>Euteleostomi</taxon>
        <taxon>Actinopterygii</taxon>
        <taxon>Neopterygii</taxon>
        <taxon>Teleostei</taxon>
        <taxon>Anguilliformes</taxon>
        <taxon>Anguillidae</taxon>
        <taxon>Anguilla</taxon>
    </lineage>
</organism>
<accession>A0A0E9UVS3</accession>
<protein>
    <submittedName>
        <fullName evidence="1">Uncharacterized protein</fullName>
    </submittedName>
</protein>
<reference evidence="1" key="2">
    <citation type="journal article" date="2015" name="Fish Shellfish Immunol.">
        <title>Early steps in the European eel (Anguilla anguilla)-Vibrio vulnificus interaction in the gills: Role of the RtxA13 toxin.</title>
        <authorList>
            <person name="Callol A."/>
            <person name="Pajuelo D."/>
            <person name="Ebbesson L."/>
            <person name="Teles M."/>
            <person name="MacKenzie S."/>
            <person name="Amaro C."/>
        </authorList>
    </citation>
    <scope>NUCLEOTIDE SEQUENCE</scope>
</reference>
<proteinExistence type="predicted"/>
<dbReference type="EMBL" id="GBXM01038736">
    <property type="protein sequence ID" value="JAH69841.1"/>
    <property type="molecule type" value="Transcribed_RNA"/>
</dbReference>
<dbReference type="AlphaFoldDB" id="A0A0E9UVS3"/>
<reference evidence="1" key="1">
    <citation type="submission" date="2014-11" db="EMBL/GenBank/DDBJ databases">
        <authorList>
            <person name="Amaro Gonzalez C."/>
        </authorList>
    </citation>
    <scope>NUCLEOTIDE SEQUENCE</scope>
</reference>
<name>A0A0E9UVS3_ANGAN</name>